<comment type="similarity">
    <text evidence="1">Belongs to the cytidine and deoxycytidylate deaminase family.</text>
</comment>
<sequence length="159" mass="17519">MAELDHDLCPEEVHEIVNALRKARSRAYCPYSHAAVGCAIYTRAITSPQGNELCGDEITIGWNIENSSYGASMCAERVALYKCLGKVSRAAASPQNWTAMAVVGSATSPSDSCFVKPCGLCRQVLSEFLQRRPRFPIILFDPEFNRYTVTTVPELMPNP</sequence>
<dbReference type="CDD" id="cd01283">
    <property type="entry name" value="cytidine_deaminase"/>
    <property type="match status" value="1"/>
</dbReference>
<dbReference type="InterPro" id="IPR016193">
    <property type="entry name" value="Cytidine_deaminase-like"/>
</dbReference>
<evidence type="ECO:0000313" key="4">
    <source>
        <dbReference type="Proteomes" id="UP001377567"/>
    </source>
</evidence>
<dbReference type="PANTHER" id="PTHR11644">
    <property type="entry name" value="CYTIDINE DEAMINASE"/>
    <property type="match status" value="1"/>
</dbReference>
<dbReference type="PANTHER" id="PTHR11644:SF2">
    <property type="entry name" value="CYTIDINE DEAMINASE"/>
    <property type="match status" value="1"/>
</dbReference>
<dbReference type="SUPFAM" id="SSF53927">
    <property type="entry name" value="Cytidine deaminase-like"/>
    <property type="match status" value="1"/>
</dbReference>
<reference evidence="3 4" key="1">
    <citation type="journal article" date="2023" name="Elife">
        <title>Identification of key yeast species and microbe-microbe interactions impacting larval growth of Drosophila in the wild.</title>
        <authorList>
            <person name="Mure A."/>
            <person name="Sugiura Y."/>
            <person name="Maeda R."/>
            <person name="Honda K."/>
            <person name="Sakurai N."/>
            <person name="Takahashi Y."/>
            <person name="Watada M."/>
            <person name="Katoh T."/>
            <person name="Gotoh A."/>
            <person name="Gotoh Y."/>
            <person name="Taniguchi I."/>
            <person name="Nakamura K."/>
            <person name="Hayashi T."/>
            <person name="Katayama T."/>
            <person name="Uemura T."/>
            <person name="Hattori Y."/>
        </authorList>
    </citation>
    <scope>NUCLEOTIDE SEQUENCE [LARGE SCALE GENOMIC DNA]</scope>
    <source>
        <strain evidence="3 4">KH-74</strain>
    </source>
</reference>
<evidence type="ECO:0000313" key="3">
    <source>
        <dbReference type="EMBL" id="GMM59170.1"/>
    </source>
</evidence>
<evidence type="ECO:0000259" key="2">
    <source>
        <dbReference type="PROSITE" id="PS51747"/>
    </source>
</evidence>
<dbReference type="NCBIfam" id="NF004064">
    <property type="entry name" value="PRK05578.1"/>
    <property type="match status" value="1"/>
</dbReference>
<evidence type="ECO:0000256" key="1">
    <source>
        <dbReference type="ARBA" id="ARBA00006576"/>
    </source>
</evidence>
<dbReference type="Proteomes" id="UP001377567">
    <property type="component" value="Unassembled WGS sequence"/>
</dbReference>
<name>A0AAV5S5P0_MAUHU</name>
<proteinExistence type="inferred from homology"/>
<feature type="domain" description="CMP/dCMP-type deaminase" evidence="2">
    <location>
        <begin position="11"/>
        <end position="159"/>
    </location>
</feature>
<dbReference type="GO" id="GO:0055086">
    <property type="term" value="P:nucleobase-containing small molecule metabolic process"/>
    <property type="evidence" value="ECO:0007669"/>
    <property type="project" value="UniProtKB-ARBA"/>
</dbReference>
<gene>
    <name evidence="3" type="ORF">DAKH74_057870</name>
</gene>
<dbReference type="AlphaFoldDB" id="A0AAV5S5P0"/>
<organism evidence="3 4">
    <name type="scientific">Maudiozyma humilis</name>
    <name type="common">Sour dough yeast</name>
    <name type="synonym">Kazachstania humilis</name>
    <dbReference type="NCBI Taxonomy" id="51915"/>
    <lineage>
        <taxon>Eukaryota</taxon>
        <taxon>Fungi</taxon>
        <taxon>Dikarya</taxon>
        <taxon>Ascomycota</taxon>
        <taxon>Saccharomycotina</taxon>
        <taxon>Saccharomycetes</taxon>
        <taxon>Saccharomycetales</taxon>
        <taxon>Saccharomycetaceae</taxon>
        <taxon>Maudiozyma</taxon>
    </lineage>
</organism>
<protein>
    <submittedName>
        <fullName evidence="3">Cytidine deaminase</fullName>
    </submittedName>
</protein>
<dbReference type="Pfam" id="PF00383">
    <property type="entry name" value="dCMP_cyt_deam_1"/>
    <property type="match status" value="1"/>
</dbReference>
<dbReference type="InterPro" id="IPR050202">
    <property type="entry name" value="Cyt/Deoxycyt_deaminase"/>
</dbReference>
<dbReference type="GO" id="GO:0072527">
    <property type="term" value="P:pyrimidine-containing compound metabolic process"/>
    <property type="evidence" value="ECO:0007669"/>
    <property type="project" value="UniProtKB-ARBA"/>
</dbReference>
<dbReference type="GO" id="GO:0004126">
    <property type="term" value="F:cytidine deaminase activity"/>
    <property type="evidence" value="ECO:0007669"/>
    <property type="project" value="TreeGrafter"/>
</dbReference>
<dbReference type="GO" id="GO:0005829">
    <property type="term" value="C:cytosol"/>
    <property type="evidence" value="ECO:0007669"/>
    <property type="project" value="TreeGrafter"/>
</dbReference>
<dbReference type="Gene3D" id="3.40.140.10">
    <property type="entry name" value="Cytidine Deaminase, domain 2"/>
    <property type="match status" value="1"/>
</dbReference>
<dbReference type="InterPro" id="IPR002125">
    <property type="entry name" value="CMP_dCMP_dom"/>
</dbReference>
<accession>A0AAV5S5P0</accession>
<comment type="caution">
    <text evidence="3">The sequence shown here is derived from an EMBL/GenBank/DDBJ whole genome shotgun (WGS) entry which is preliminary data.</text>
</comment>
<keyword evidence="4" id="KW-1185">Reference proteome</keyword>
<dbReference type="PROSITE" id="PS51747">
    <property type="entry name" value="CYT_DCMP_DEAMINASES_2"/>
    <property type="match status" value="1"/>
</dbReference>
<dbReference type="GO" id="GO:0008270">
    <property type="term" value="F:zinc ion binding"/>
    <property type="evidence" value="ECO:0007669"/>
    <property type="project" value="TreeGrafter"/>
</dbReference>
<dbReference type="EMBL" id="BTGD01000027">
    <property type="protein sequence ID" value="GMM59170.1"/>
    <property type="molecule type" value="Genomic_DNA"/>
</dbReference>